<accession>A0A2K3N3C1</accession>
<dbReference type="ExpressionAtlas" id="A0A2K3N3C1">
    <property type="expression patterns" value="baseline"/>
</dbReference>
<comment type="caution">
    <text evidence="2">The sequence shown here is derived from an EMBL/GenBank/DDBJ whole genome shotgun (WGS) entry which is preliminary data.</text>
</comment>
<feature type="region of interest" description="Disordered" evidence="1">
    <location>
        <begin position="1"/>
        <end position="20"/>
    </location>
</feature>
<sequence length="48" mass="5270">VAANEYCRMNQPSSSGDSGDYQVQAAINEFSKLMISQMINLQSDSQDP</sequence>
<name>A0A2K3N3C1_TRIPR</name>
<reference evidence="2 3" key="2">
    <citation type="journal article" date="2017" name="Front. Plant Sci.">
        <title>Gene Classification and Mining of Molecular Markers Useful in Red Clover (Trifolium pratense) Breeding.</title>
        <authorList>
            <person name="Istvanek J."/>
            <person name="Dluhosova J."/>
            <person name="Dluhos P."/>
            <person name="Patkova L."/>
            <person name="Nedelnik J."/>
            <person name="Repkova J."/>
        </authorList>
    </citation>
    <scope>NUCLEOTIDE SEQUENCE [LARGE SCALE GENOMIC DNA]</scope>
    <source>
        <strain evidence="3">cv. Tatra</strain>
        <tissue evidence="2">Young leaves</tissue>
    </source>
</reference>
<protein>
    <submittedName>
        <fullName evidence="2">ATPase family aaa domain-containing protein 1-a-like</fullName>
    </submittedName>
</protein>
<feature type="non-terminal residue" evidence="2">
    <location>
        <position position="1"/>
    </location>
</feature>
<evidence type="ECO:0000313" key="2">
    <source>
        <dbReference type="EMBL" id="PNX97538.1"/>
    </source>
</evidence>
<evidence type="ECO:0000256" key="1">
    <source>
        <dbReference type="SAM" id="MobiDB-lite"/>
    </source>
</evidence>
<dbReference type="AlphaFoldDB" id="A0A2K3N3C1"/>
<reference evidence="2 3" key="1">
    <citation type="journal article" date="2014" name="Am. J. Bot.">
        <title>Genome assembly and annotation for red clover (Trifolium pratense; Fabaceae).</title>
        <authorList>
            <person name="Istvanek J."/>
            <person name="Jaros M."/>
            <person name="Krenek A."/>
            <person name="Repkova J."/>
        </authorList>
    </citation>
    <scope>NUCLEOTIDE SEQUENCE [LARGE SCALE GENOMIC DNA]</scope>
    <source>
        <strain evidence="3">cv. Tatra</strain>
        <tissue evidence="2">Young leaves</tissue>
    </source>
</reference>
<proteinExistence type="predicted"/>
<gene>
    <name evidence="2" type="ORF">L195_g020769</name>
</gene>
<dbReference type="Proteomes" id="UP000236291">
    <property type="component" value="Unassembled WGS sequence"/>
</dbReference>
<evidence type="ECO:0000313" key="3">
    <source>
        <dbReference type="Proteomes" id="UP000236291"/>
    </source>
</evidence>
<dbReference type="EMBL" id="ASHM01015661">
    <property type="protein sequence ID" value="PNX97538.1"/>
    <property type="molecule type" value="Genomic_DNA"/>
</dbReference>
<organism evidence="2 3">
    <name type="scientific">Trifolium pratense</name>
    <name type="common">Red clover</name>
    <dbReference type="NCBI Taxonomy" id="57577"/>
    <lineage>
        <taxon>Eukaryota</taxon>
        <taxon>Viridiplantae</taxon>
        <taxon>Streptophyta</taxon>
        <taxon>Embryophyta</taxon>
        <taxon>Tracheophyta</taxon>
        <taxon>Spermatophyta</taxon>
        <taxon>Magnoliopsida</taxon>
        <taxon>eudicotyledons</taxon>
        <taxon>Gunneridae</taxon>
        <taxon>Pentapetalae</taxon>
        <taxon>rosids</taxon>
        <taxon>fabids</taxon>
        <taxon>Fabales</taxon>
        <taxon>Fabaceae</taxon>
        <taxon>Papilionoideae</taxon>
        <taxon>50 kb inversion clade</taxon>
        <taxon>NPAAA clade</taxon>
        <taxon>Hologalegina</taxon>
        <taxon>IRL clade</taxon>
        <taxon>Trifolieae</taxon>
        <taxon>Trifolium</taxon>
    </lineage>
</organism>